<dbReference type="RefSeq" id="WP_043391458.1">
    <property type="nucleotide sequence ID" value="NZ_JPMI01000044.1"/>
</dbReference>
<evidence type="ECO:0000313" key="1">
    <source>
        <dbReference type="EMBL" id="KFA93705.1"/>
    </source>
</evidence>
<accession>A0A084SZ20</accession>
<dbReference type="InterPro" id="IPR008964">
    <property type="entry name" value="Invasin/intimin_cell_adhesion"/>
</dbReference>
<dbReference type="Pfam" id="PF26182">
    <property type="entry name" value="Ig_NUP210_5th"/>
    <property type="match status" value="1"/>
</dbReference>
<protein>
    <submittedName>
        <fullName evidence="1">Uncharacterized protein</fullName>
    </submittedName>
</protein>
<dbReference type="Gene3D" id="2.60.40.1080">
    <property type="match status" value="1"/>
</dbReference>
<dbReference type="EMBL" id="JPMI01000044">
    <property type="protein sequence ID" value="KFA93705.1"/>
    <property type="molecule type" value="Genomic_DNA"/>
</dbReference>
<organism evidence="1 2">
    <name type="scientific">Archangium violaceum Cb vi76</name>
    <dbReference type="NCBI Taxonomy" id="1406225"/>
    <lineage>
        <taxon>Bacteria</taxon>
        <taxon>Pseudomonadati</taxon>
        <taxon>Myxococcota</taxon>
        <taxon>Myxococcia</taxon>
        <taxon>Myxococcales</taxon>
        <taxon>Cystobacterineae</taxon>
        <taxon>Archangiaceae</taxon>
        <taxon>Archangium</taxon>
    </lineage>
</organism>
<reference evidence="1 2" key="1">
    <citation type="submission" date="2014-07" db="EMBL/GenBank/DDBJ databases">
        <title>Draft Genome Sequence of Gephyronic Acid Producer, Cystobacter violaceus Strain Cb vi76.</title>
        <authorList>
            <person name="Stevens D.C."/>
            <person name="Young J."/>
            <person name="Carmichael R."/>
            <person name="Tan J."/>
            <person name="Taylor R.E."/>
        </authorList>
    </citation>
    <scope>NUCLEOTIDE SEQUENCE [LARGE SCALE GENOMIC DNA]</scope>
    <source>
        <strain evidence="1 2">Cb vi76</strain>
    </source>
</reference>
<evidence type="ECO:0000313" key="2">
    <source>
        <dbReference type="Proteomes" id="UP000028547"/>
    </source>
</evidence>
<sequence length="704" mass="73048">MRLNKALPWLPALLVLGGCPGGNTKDPAHLNEITVTCEPNPVIAGQTTKCTAEAKDQYGEKFTGVSGYDWKSSNESVAKVMDKTGNATTSAAGTVTISASATAGNETRQGEVTLTVNQRPPTLHTTNITTSETWRAAENPHVVRGQLVVNGSGEAPTLTLEQGVEVRFDQDAELRISNGAFRALGSQGAPIRMVANQSAPTKGYWRGVVFSTEGSGSELSFVTLSDCGNAAGAGACLAVENKAAPVLRDVTVQNSGTVGVRVADDGSAFGTDSTRLHVSGSTDYAVRMGANQAGTLPTGGSFTGNTPDAVELSGNVSLSQTWPNPGIPYVINSLILIENPPDDSTPENAPGPTLTLSAGTVFRFGANGEMVAGYHLTGDLIVNGTESSPILFSANSDSPKPGQWRGLHLADHATAASRISYATIEYAGAPSSLLATTGNLNVHGSLHPCEVDGPCPNIQNVIVQKGSGYGVYMSNGAKFGPDSTALTLRDNGNYPLSMAAHVVGTIPTGITFSGNTNNAVEISGGGVDITQTWRNLGIPYVLQGNVNVGNTTNPTLTVEAGTELRFAQNTELTIGSFASHPGALIAVGTAEAPIHFIPNTPTPTKGYWRGLHFFQGEGSRLDHVLISHSGAAGRFFGGNLNVYKELGAFVTNSTFSSSASCGVTVSDGSYSGTTAVTTDFSLATYNNTFVNNGVNRQCADAWIP</sequence>
<dbReference type="AlphaFoldDB" id="A0A084SZ20"/>
<dbReference type="Proteomes" id="UP000028547">
    <property type="component" value="Unassembled WGS sequence"/>
</dbReference>
<name>A0A084SZ20_9BACT</name>
<comment type="caution">
    <text evidence="1">The sequence shown here is derived from an EMBL/GenBank/DDBJ whole genome shotgun (WGS) entry which is preliminary data.</text>
</comment>
<dbReference type="PROSITE" id="PS51257">
    <property type="entry name" value="PROKAR_LIPOPROTEIN"/>
    <property type="match status" value="1"/>
</dbReference>
<gene>
    <name evidence="1" type="ORF">Q664_07520</name>
</gene>
<dbReference type="SUPFAM" id="SSF49373">
    <property type="entry name" value="Invasin/intimin cell-adhesion fragments"/>
    <property type="match status" value="1"/>
</dbReference>
<proteinExistence type="predicted"/>